<dbReference type="Proteomes" id="UP001162162">
    <property type="component" value="Unassembled WGS sequence"/>
</dbReference>
<keyword evidence="4" id="KW-1003">Cell membrane</keyword>
<comment type="caution">
    <text evidence="19">The sequence shown here is derived from an EMBL/GenBank/DDBJ whole genome shotgun (WGS) entry which is preliminary data.</text>
</comment>
<protein>
    <recommendedName>
        <fullName evidence="21">Sodium/potassium-transporting ATPase subunit beta-2</fullName>
    </recommendedName>
</protein>
<dbReference type="GO" id="GO:0030007">
    <property type="term" value="P:intracellular potassium ion homeostasis"/>
    <property type="evidence" value="ECO:0007669"/>
    <property type="project" value="TreeGrafter"/>
</dbReference>
<dbReference type="GO" id="GO:1990573">
    <property type="term" value="P:potassium ion import across plasma membrane"/>
    <property type="evidence" value="ECO:0007669"/>
    <property type="project" value="TreeGrafter"/>
</dbReference>
<dbReference type="PANTHER" id="PTHR11523:SF46">
    <property type="entry name" value="SODIUM_POTASSIUM-TRANSPORTING ATPASE SUBUNIT BETA-2"/>
    <property type="match status" value="1"/>
</dbReference>
<dbReference type="GO" id="GO:0006883">
    <property type="term" value="P:intracellular sodium ion homeostasis"/>
    <property type="evidence" value="ECO:0007669"/>
    <property type="project" value="TreeGrafter"/>
</dbReference>
<reference evidence="19" key="1">
    <citation type="journal article" date="2023" name="Insect Mol. Biol.">
        <title>Genome sequencing provides insights into the evolution of gene families encoding plant cell wall-degrading enzymes in longhorned beetles.</title>
        <authorList>
            <person name="Shin N.R."/>
            <person name="Okamura Y."/>
            <person name="Kirsch R."/>
            <person name="Pauchet Y."/>
        </authorList>
    </citation>
    <scope>NUCLEOTIDE SEQUENCE</scope>
    <source>
        <strain evidence="19">AMC_N1</strain>
    </source>
</reference>
<feature type="transmembrane region" description="Helical" evidence="18">
    <location>
        <begin position="6"/>
        <end position="24"/>
    </location>
</feature>
<keyword evidence="3" id="KW-0813">Transport</keyword>
<evidence type="ECO:0000256" key="2">
    <source>
        <dbReference type="ARBA" id="ARBA00005876"/>
    </source>
</evidence>
<keyword evidence="11" id="KW-0915">Sodium</keyword>
<evidence type="ECO:0000256" key="3">
    <source>
        <dbReference type="ARBA" id="ARBA00022448"/>
    </source>
</evidence>
<name>A0AAV8YX91_9CUCU</name>
<dbReference type="AlphaFoldDB" id="A0AAV8YX91"/>
<keyword evidence="7 18" id="KW-0812">Transmembrane</keyword>
<gene>
    <name evidence="19" type="ORF">NQ318_001461</name>
</gene>
<dbReference type="InterPro" id="IPR000402">
    <property type="entry name" value="Na/K_ATPase_sub_beta"/>
</dbReference>
<sequence>KIGLFYLIFYGMLAALVAICMWVFSQTLDPRIPKWQLDRSIIGTNPGLGFRPMPINNEESTLIWFQGSNRTNYEIWVNNILKFLDKYYFPTKITKGNQVKTCSYYDYPGPLEVCAVDWKDWDECNKQQYFNYHKNSPCIFLKLNKIYGWTPEYYDNPNDLPEDMPDKLKEHIKSINITERRTVWLTCEGENPADKEYLGPVTYYPKGMQGFPGYYFPYLNAEGYLSPLVAVKFERPISGIVINVECRAWAKNIIYNRAERTGSVHFELLID</sequence>
<evidence type="ECO:0000256" key="10">
    <source>
        <dbReference type="ARBA" id="ARBA00022989"/>
    </source>
</evidence>
<dbReference type="FunFam" id="2.60.40.1660:FF:000004">
    <property type="entry name" value="sodium/potassium-transporting ATPase subunit beta-2"/>
    <property type="match status" value="1"/>
</dbReference>
<keyword evidence="13 18" id="KW-0472">Membrane</keyword>
<keyword evidence="6" id="KW-0740">Sodium/potassium transport</keyword>
<keyword evidence="15" id="KW-0325">Glycoprotein</keyword>
<evidence type="ECO:0000256" key="8">
    <source>
        <dbReference type="ARBA" id="ARBA00022958"/>
    </source>
</evidence>
<organism evidence="19 20">
    <name type="scientific">Aromia moschata</name>
    <dbReference type="NCBI Taxonomy" id="1265417"/>
    <lineage>
        <taxon>Eukaryota</taxon>
        <taxon>Metazoa</taxon>
        <taxon>Ecdysozoa</taxon>
        <taxon>Arthropoda</taxon>
        <taxon>Hexapoda</taxon>
        <taxon>Insecta</taxon>
        <taxon>Pterygota</taxon>
        <taxon>Neoptera</taxon>
        <taxon>Endopterygota</taxon>
        <taxon>Coleoptera</taxon>
        <taxon>Polyphaga</taxon>
        <taxon>Cucujiformia</taxon>
        <taxon>Chrysomeloidea</taxon>
        <taxon>Cerambycidae</taxon>
        <taxon>Cerambycinae</taxon>
        <taxon>Callichromatini</taxon>
        <taxon>Aromia</taxon>
    </lineage>
</organism>
<proteinExistence type="inferred from homology"/>
<evidence type="ECO:0000256" key="11">
    <source>
        <dbReference type="ARBA" id="ARBA00023053"/>
    </source>
</evidence>
<keyword evidence="8" id="KW-0630">Potassium</keyword>
<evidence type="ECO:0000256" key="7">
    <source>
        <dbReference type="ARBA" id="ARBA00022692"/>
    </source>
</evidence>
<comment type="similarity">
    <text evidence="2">Belongs to the X(+)/potassium ATPases subunit beta family.</text>
</comment>
<evidence type="ECO:0000256" key="9">
    <source>
        <dbReference type="ARBA" id="ARBA00022968"/>
    </source>
</evidence>
<keyword evidence="5" id="KW-0633">Potassium transport</keyword>
<dbReference type="Pfam" id="PF00287">
    <property type="entry name" value="Na_K-ATPase"/>
    <property type="match status" value="1"/>
</dbReference>
<dbReference type="PANTHER" id="PTHR11523">
    <property type="entry name" value="SODIUM/POTASSIUM-DEPENDENT ATPASE BETA SUBUNIT"/>
    <property type="match status" value="1"/>
</dbReference>
<comment type="function">
    <text evidence="17">This is the non-catalytic component of the active enzyme, which catalyzes the hydrolysis of ATP coupled with the exchange of Na(+) and K(+) ions across the plasma membrane. The beta subunit regulates, through assembly of alpha/beta heterodimers, the number of sodium pumps transported to the plasma membrane.</text>
</comment>
<dbReference type="GO" id="GO:0005890">
    <property type="term" value="C:sodium:potassium-exchanging ATPase complex"/>
    <property type="evidence" value="ECO:0007669"/>
    <property type="project" value="InterPro"/>
</dbReference>
<evidence type="ECO:0000313" key="19">
    <source>
        <dbReference type="EMBL" id="KAJ8955630.1"/>
    </source>
</evidence>
<evidence type="ECO:0000256" key="4">
    <source>
        <dbReference type="ARBA" id="ARBA00022475"/>
    </source>
</evidence>
<evidence type="ECO:0000256" key="18">
    <source>
        <dbReference type="SAM" id="Phobius"/>
    </source>
</evidence>
<evidence type="ECO:0000256" key="16">
    <source>
        <dbReference type="ARBA" id="ARBA00023201"/>
    </source>
</evidence>
<keyword evidence="12" id="KW-0406">Ion transport</keyword>
<evidence type="ECO:0000256" key="14">
    <source>
        <dbReference type="ARBA" id="ARBA00023157"/>
    </source>
</evidence>
<evidence type="ECO:0000256" key="12">
    <source>
        <dbReference type="ARBA" id="ARBA00023065"/>
    </source>
</evidence>
<evidence type="ECO:0000256" key="5">
    <source>
        <dbReference type="ARBA" id="ARBA00022538"/>
    </source>
</evidence>
<dbReference type="InterPro" id="IPR038702">
    <property type="entry name" value="Na/K_ATPase_sub_beta_sf"/>
</dbReference>
<dbReference type="GO" id="GO:0036376">
    <property type="term" value="P:sodium ion export across plasma membrane"/>
    <property type="evidence" value="ECO:0007669"/>
    <property type="project" value="TreeGrafter"/>
</dbReference>
<accession>A0AAV8YX91</accession>
<keyword evidence="10 18" id="KW-1133">Transmembrane helix</keyword>
<evidence type="ECO:0000256" key="17">
    <source>
        <dbReference type="ARBA" id="ARBA00025540"/>
    </source>
</evidence>
<evidence type="ECO:0008006" key="21">
    <source>
        <dbReference type="Google" id="ProtNLM"/>
    </source>
</evidence>
<keyword evidence="20" id="KW-1185">Reference proteome</keyword>
<evidence type="ECO:0000256" key="13">
    <source>
        <dbReference type="ARBA" id="ARBA00023136"/>
    </source>
</evidence>
<comment type="subcellular location">
    <subcellularLocation>
        <location evidence="1">Cell membrane</location>
        <topology evidence="1">Single-pass type II membrane protein</topology>
    </subcellularLocation>
</comment>
<dbReference type="Gene3D" id="1.20.5.170">
    <property type="match status" value="1"/>
</dbReference>
<keyword evidence="14" id="KW-1015">Disulfide bond</keyword>
<evidence type="ECO:0000256" key="6">
    <source>
        <dbReference type="ARBA" id="ARBA00022607"/>
    </source>
</evidence>
<dbReference type="EMBL" id="JAPWTK010000037">
    <property type="protein sequence ID" value="KAJ8955630.1"/>
    <property type="molecule type" value="Genomic_DNA"/>
</dbReference>
<keyword evidence="9" id="KW-0735">Signal-anchor</keyword>
<feature type="non-terminal residue" evidence="19">
    <location>
        <position position="1"/>
    </location>
</feature>
<evidence type="ECO:0000256" key="15">
    <source>
        <dbReference type="ARBA" id="ARBA00023180"/>
    </source>
</evidence>
<keyword evidence="16" id="KW-0739">Sodium transport</keyword>
<dbReference type="Gene3D" id="2.60.40.1660">
    <property type="entry name" value="Na, k-atpase alpha subunit"/>
    <property type="match status" value="1"/>
</dbReference>
<evidence type="ECO:0000256" key="1">
    <source>
        <dbReference type="ARBA" id="ARBA00004401"/>
    </source>
</evidence>
<evidence type="ECO:0000313" key="20">
    <source>
        <dbReference type="Proteomes" id="UP001162162"/>
    </source>
</evidence>
<dbReference type="GO" id="GO:0001671">
    <property type="term" value="F:ATPase activator activity"/>
    <property type="evidence" value="ECO:0007669"/>
    <property type="project" value="TreeGrafter"/>
</dbReference>